<dbReference type="InterPro" id="IPR003825">
    <property type="entry name" value="Colicin-V_CvpA"/>
</dbReference>
<name>A0A517V9L7_9PLAN</name>
<proteinExistence type="predicted"/>
<evidence type="ECO:0000313" key="7">
    <source>
        <dbReference type="EMBL" id="QDT89676.1"/>
    </source>
</evidence>
<protein>
    <submittedName>
        <fullName evidence="7">Colicin V production protein</fullName>
    </submittedName>
</protein>
<dbReference type="Pfam" id="PF02674">
    <property type="entry name" value="Colicin_V"/>
    <property type="match status" value="1"/>
</dbReference>
<feature type="transmembrane region" description="Helical" evidence="6">
    <location>
        <begin position="99"/>
        <end position="120"/>
    </location>
</feature>
<evidence type="ECO:0000256" key="5">
    <source>
        <dbReference type="SAM" id="MobiDB-lite"/>
    </source>
</evidence>
<evidence type="ECO:0000256" key="6">
    <source>
        <dbReference type="SAM" id="Phobius"/>
    </source>
</evidence>
<dbReference type="KEGG" id="gax:Pan161_13080"/>
<accession>A0A517V9L7</accession>
<gene>
    <name evidence="7" type="ORF">Pan161_13080</name>
</gene>
<sequence>MWFDLMIVGILIYAVWKGASKGVVWQLAAIAALVLCFAFAESLSLQLAPLINVKPPLNRWIAMLAIYIGFSFISFTLARSLKTAIDSLKFNEFDRHLGAVLGLLKGVLFSLFLTFFLITISETARATVLESRSGYAAAVILNEMAPVMPEELHHILDTCLAKLDHPGVDLHDHHDDELFGEDHDHSQHGDPNPFPPGSNDLPNPFFEKSGNGGSDVRTTKQDSLLKQILKTIPSYLKSELEDRVIEAYNATAPEDREQFARELQSRIPGVLRNVTNDWQDGQPQTSLPADSTLFGANGGQSVPNAQGVTQERTKLLGDIAAIYSDYPEAQNSLIEEFEFTLTGLPDQVVLAALQDWRADLLLNGGDPDPKTDVTTPLDTRILRQLELQQVPLNSLGSALQNRMLDAQRR</sequence>
<feature type="compositionally biased region" description="Basic and acidic residues" evidence="5">
    <location>
        <begin position="172"/>
        <end position="188"/>
    </location>
</feature>
<feature type="region of interest" description="Disordered" evidence="5">
    <location>
        <begin position="172"/>
        <end position="219"/>
    </location>
</feature>
<reference evidence="7 8" key="1">
    <citation type="submission" date="2019-02" db="EMBL/GenBank/DDBJ databases">
        <title>Deep-cultivation of Planctomycetes and their phenomic and genomic characterization uncovers novel biology.</title>
        <authorList>
            <person name="Wiegand S."/>
            <person name="Jogler M."/>
            <person name="Boedeker C."/>
            <person name="Pinto D."/>
            <person name="Vollmers J."/>
            <person name="Rivas-Marin E."/>
            <person name="Kohn T."/>
            <person name="Peeters S.H."/>
            <person name="Heuer A."/>
            <person name="Rast P."/>
            <person name="Oberbeckmann S."/>
            <person name="Bunk B."/>
            <person name="Jeske O."/>
            <person name="Meyerdierks A."/>
            <person name="Storesund J.E."/>
            <person name="Kallscheuer N."/>
            <person name="Luecker S."/>
            <person name="Lage O.M."/>
            <person name="Pohl T."/>
            <person name="Merkel B.J."/>
            <person name="Hornburger P."/>
            <person name="Mueller R.-W."/>
            <person name="Bruemmer F."/>
            <person name="Labrenz M."/>
            <person name="Spormann A.M."/>
            <person name="Op den Camp H."/>
            <person name="Overmann J."/>
            <person name="Amann R."/>
            <person name="Jetten M.S.M."/>
            <person name="Mascher T."/>
            <person name="Medema M.H."/>
            <person name="Devos D.P."/>
            <person name="Kaster A.-K."/>
            <person name="Ovreas L."/>
            <person name="Rohde M."/>
            <person name="Galperin M.Y."/>
            <person name="Jogler C."/>
        </authorList>
    </citation>
    <scope>NUCLEOTIDE SEQUENCE [LARGE SCALE GENOMIC DNA]</scope>
    <source>
        <strain evidence="7 8">Pan161</strain>
    </source>
</reference>
<dbReference type="AlphaFoldDB" id="A0A517V9L7"/>
<feature type="transmembrane region" description="Helical" evidence="6">
    <location>
        <begin position="60"/>
        <end position="78"/>
    </location>
</feature>
<organism evidence="7 8">
    <name type="scientific">Gimesia algae</name>
    <dbReference type="NCBI Taxonomy" id="2527971"/>
    <lineage>
        <taxon>Bacteria</taxon>
        <taxon>Pseudomonadati</taxon>
        <taxon>Planctomycetota</taxon>
        <taxon>Planctomycetia</taxon>
        <taxon>Planctomycetales</taxon>
        <taxon>Planctomycetaceae</taxon>
        <taxon>Gimesia</taxon>
    </lineage>
</organism>
<evidence type="ECO:0000313" key="8">
    <source>
        <dbReference type="Proteomes" id="UP000316855"/>
    </source>
</evidence>
<evidence type="ECO:0000256" key="3">
    <source>
        <dbReference type="ARBA" id="ARBA00022989"/>
    </source>
</evidence>
<evidence type="ECO:0000256" key="4">
    <source>
        <dbReference type="ARBA" id="ARBA00023136"/>
    </source>
</evidence>
<evidence type="ECO:0000256" key="1">
    <source>
        <dbReference type="ARBA" id="ARBA00004141"/>
    </source>
</evidence>
<keyword evidence="4 6" id="KW-0472">Membrane</keyword>
<keyword evidence="3 6" id="KW-1133">Transmembrane helix</keyword>
<keyword evidence="2 6" id="KW-0812">Transmembrane</keyword>
<dbReference type="RefSeq" id="WP_197995725.1">
    <property type="nucleotide sequence ID" value="NZ_CP036343.1"/>
</dbReference>
<dbReference type="GO" id="GO:0016020">
    <property type="term" value="C:membrane"/>
    <property type="evidence" value="ECO:0007669"/>
    <property type="project" value="UniProtKB-SubCell"/>
</dbReference>
<keyword evidence="8" id="KW-1185">Reference proteome</keyword>
<comment type="subcellular location">
    <subcellularLocation>
        <location evidence="1">Membrane</location>
        <topology evidence="1">Multi-pass membrane protein</topology>
    </subcellularLocation>
</comment>
<dbReference type="EMBL" id="CP036343">
    <property type="protein sequence ID" value="QDT89676.1"/>
    <property type="molecule type" value="Genomic_DNA"/>
</dbReference>
<evidence type="ECO:0000256" key="2">
    <source>
        <dbReference type="ARBA" id="ARBA00022692"/>
    </source>
</evidence>
<feature type="transmembrane region" description="Helical" evidence="6">
    <location>
        <begin position="23"/>
        <end position="40"/>
    </location>
</feature>
<dbReference type="PANTHER" id="PTHR37306">
    <property type="entry name" value="COLICIN V PRODUCTION PROTEIN"/>
    <property type="match status" value="1"/>
</dbReference>
<dbReference type="PANTHER" id="PTHR37306:SF1">
    <property type="entry name" value="COLICIN V PRODUCTION PROTEIN"/>
    <property type="match status" value="1"/>
</dbReference>
<dbReference type="Proteomes" id="UP000316855">
    <property type="component" value="Chromosome"/>
</dbReference>
<dbReference type="GO" id="GO:0009403">
    <property type="term" value="P:toxin biosynthetic process"/>
    <property type="evidence" value="ECO:0007669"/>
    <property type="project" value="InterPro"/>
</dbReference>